<evidence type="ECO:0000256" key="3">
    <source>
        <dbReference type="ARBA" id="ARBA00022677"/>
    </source>
</evidence>
<dbReference type="GO" id="GO:0019915">
    <property type="term" value="P:lipid storage"/>
    <property type="evidence" value="ECO:0007669"/>
    <property type="project" value="InterPro"/>
</dbReference>
<name>V4T1F8_CITCL</name>
<organism evidence="5 6">
    <name type="scientific">Citrus clementina</name>
    <name type="common">Clementine</name>
    <name type="synonym">Citrus deliciosa x Citrus sinensis</name>
    <dbReference type="NCBI Taxonomy" id="85681"/>
    <lineage>
        <taxon>Eukaryota</taxon>
        <taxon>Viridiplantae</taxon>
        <taxon>Streptophyta</taxon>
        <taxon>Embryophyta</taxon>
        <taxon>Tracheophyta</taxon>
        <taxon>Spermatophyta</taxon>
        <taxon>Magnoliopsida</taxon>
        <taxon>eudicotyledons</taxon>
        <taxon>Gunneridae</taxon>
        <taxon>Pentapetalae</taxon>
        <taxon>rosids</taxon>
        <taxon>malvids</taxon>
        <taxon>Sapindales</taxon>
        <taxon>Rutaceae</taxon>
        <taxon>Aurantioideae</taxon>
        <taxon>Citrus</taxon>
    </lineage>
</organism>
<comment type="subcellular location">
    <subcellularLocation>
        <location evidence="1">Lipid droplet</location>
    </subcellularLocation>
</comment>
<dbReference type="InterPro" id="IPR029058">
    <property type="entry name" value="AB_hydrolase_fold"/>
</dbReference>
<dbReference type="Gene3D" id="3.40.50.1820">
    <property type="entry name" value="alpha/beta hydrolase"/>
    <property type="match status" value="1"/>
</dbReference>
<keyword evidence="6" id="KW-1185">Reference proteome</keyword>
<evidence type="ECO:0000256" key="1">
    <source>
        <dbReference type="ARBA" id="ARBA00004502"/>
    </source>
</evidence>
<dbReference type="GO" id="GO:0005811">
    <property type="term" value="C:lipid droplet"/>
    <property type="evidence" value="ECO:0007669"/>
    <property type="project" value="UniProtKB-SubCell"/>
</dbReference>
<dbReference type="InterPro" id="IPR019363">
    <property type="entry name" value="LDAH"/>
</dbReference>
<dbReference type="Proteomes" id="UP000030687">
    <property type="component" value="Unassembled WGS sequence"/>
</dbReference>
<dbReference type="PANTHER" id="PTHR13390">
    <property type="entry name" value="LIPASE"/>
    <property type="match status" value="1"/>
</dbReference>
<dbReference type="eggNOG" id="ENOG502QUDI">
    <property type="taxonomic scope" value="Eukaryota"/>
</dbReference>
<dbReference type="Pfam" id="PF10230">
    <property type="entry name" value="LIDHydrolase"/>
    <property type="match status" value="1"/>
</dbReference>
<evidence type="ECO:0000313" key="6">
    <source>
        <dbReference type="Proteomes" id="UP000030687"/>
    </source>
</evidence>
<comment type="similarity">
    <text evidence="2">Belongs to the AB hydrolase superfamily. LDAH family.</text>
</comment>
<sequence length="380" mass="42033">MLADLKCYVALFFQHPDSSVAQKSPIITVKLSERIHLIFSVIFLLCFRASSGDMGSENLLSQSNKSVNLRLSNVSIYTAEVLEIEADDPKLHVLFVPGNPGVITFYKDFVQSLYEHLGGNASISAIGSAAQTKKNYDHGRLFSLDEQVEHKVAFCLPYQPDGLHQTGITEYRSSYSTGVTIYTVGHSIGAYVALEMLKRSSEKVIYYIGLYPFLALIRPSVTQSIIGRVAASNIASTALSYIIASLGILPSKALRFLVSNSLGRSWSATAVEAACTHLSQYHVMRNVLFMTMTEFKQLTKTPDWAFMRENQSKIAFLFGVDDHWGPQELYEEISKQVPDVPLAIERHGHTHNFCCSEAGSAWVASHVAGLIKNKIPSLSK</sequence>
<evidence type="ECO:0000313" key="5">
    <source>
        <dbReference type="EMBL" id="ESR43336.1"/>
    </source>
</evidence>
<reference evidence="5 6" key="1">
    <citation type="submission" date="2013-10" db="EMBL/GenBank/DDBJ databases">
        <authorList>
            <consortium name="International Citrus Genome Consortium"/>
            <person name="Jenkins J."/>
            <person name="Schmutz J."/>
            <person name="Prochnik S."/>
            <person name="Rokhsar D."/>
            <person name="Gmitter F."/>
            <person name="Ollitrault P."/>
            <person name="Machado M."/>
            <person name="Talon M."/>
            <person name="Wincker P."/>
            <person name="Jaillon O."/>
            <person name="Morgante M."/>
        </authorList>
    </citation>
    <scope>NUCLEOTIDE SEQUENCE</scope>
    <source>
        <strain evidence="6">cv. Clemenules</strain>
    </source>
</reference>
<dbReference type="PANTHER" id="PTHR13390:SF0">
    <property type="entry name" value="LIPID DROPLET-ASSOCIATED HYDROLASE"/>
    <property type="match status" value="1"/>
</dbReference>
<protein>
    <recommendedName>
        <fullName evidence="7">AB hydrolase-1 domain-containing protein</fullName>
    </recommendedName>
</protein>
<gene>
    <name evidence="5" type="ORF">CICLE_v10011965mg</name>
</gene>
<dbReference type="EMBL" id="KI536861">
    <property type="protein sequence ID" value="ESR43336.1"/>
    <property type="molecule type" value="Genomic_DNA"/>
</dbReference>
<dbReference type="Gramene" id="ESR43336">
    <property type="protein sequence ID" value="ESR43336"/>
    <property type="gene ID" value="CICLE_v10011965mg"/>
</dbReference>
<dbReference type="OMA" id="WVPVSYY"/>
<accession>V4T1F8</accession>
<evidence type="ECO:0008006" key="7">
    <source>
        <dbReference type="Google" id="ProtNLM"/>
    </source>
</evidence>
<dbReference type="GO" id="GO:0016298">
    <property type="term" value="F:lipase activity"/>
    <property type="evidence" value="ECO:0007669"/>
    <property type="project" value="InterPro"/>
</dbReference>
<keyword evidence="3" id="KW-0551">Lipid droplet</keyword>
<dbReference type="SUPFAM" id="SSF53474">
    <property type="entry name" value="alpha/beta-Hydrolases"/>
    <property type="match status" value="1"/>
</dbReference>
<dbReference type="FunCoup" id="V4T1F8">
    <property type="interactions" value="2040"/>
</dbReference>
<dbReference type="KEGG" id="cic:CICLE_v10011965mg"/>
<dbReference type="AlphaFoldDB" id="V4T1F8"/>
<evidence type="ECO:0000256" key="4">
    <source>
        <dbReference type="ARBA" id="ARBA00022801"/>
    </source>
</evidence>
<proteinExistence type="inferred from homology"/>
<keyword evidence="4" id="KW-0378">Hydrolase</keyword>
<evidence type="ECO:0000256" key="2">
    <source>
        <dbReference type="ARBA" id="ARBA00008300"/>
    </source>
</evidence>
<dbReference type="InParanoid" id="V4T1F8"/>